<dbReference type="NCBIfam" id="NF041365">
    <property type="entry name" value="GntB_guanitoxin"/>
    <property type="match status" value="1"/>
</dbReference>
<proteinExistence type="predicted"/>
<name>A0ABR5TAV9_9BURK</name>
<feature type="transmembrane region" description="Helical" evidence="1">
    <location>
        <begin position="141"/>
        <end position="161"/>
    </location>
</feature>
<dbReference type="Proteomes" id="UP000070255">
    <property type="component" value="Unassembled WGS sequence"/>
</dbReference>
<keyword evidence="1" id="KW-0812">Transmembrane</keyword>
<keyword evidence="1" id="KW-0472">Membrane</keyword>
<evidence type="ECO:0000313" key="4">
    <source>
        <dbReference type="Proteomes" id="UP000070255"/>
    </source>
</evidence>
<protein>
    <submittedName>
        <fullName evidence="3">Fatty acid desaturase</fullName>
    </submittedName>
</protein>
<feature type="domain" description="Fatty acid desaturase" evidence="2">
    <location>
        <begin position="49"/>
        <end position="289"/>
    </location>
</feature>
<dbReference type="EMBL" id="LNJQ01000001">
    <property type="protein sequence ID" value="KWZ42142.1"/>
    <property type="molecule type" value="Genomic_DNA"/>
</dbReference>
<gene>
    <name evidence="3" type="ORF">WS72_04100</name>
</gene>
<organism evidence="3 4">
    <name type="scientific">Burkholderia savannae</name>
    <dbReference type="NCBI Taxonomy" id="1637837"/>
    <lineage>
        <taxon>Bacteria</taxon>
        <taxon>Pseudomonadati</taxon>
        <taxon>Pseudomonadota</taxon>
        <taxon>Betaproteobacteria</taxon>
        <taxon>Burkholderiales</taxon>
        <taxon>Burkholderiaceae</taxon>
        <taxon>Burkholderia</taxon>
        <taxon>pseudomallei group</taxon>
    </lineage>
</organism>
<feature type="transmembrane region" description="Helical" evidence="1">
    <location>
        <begin position="34"/>
        <end position="58"/>
    </location>
</feature>
<dbReference type="InterPro" id="IPR005804">
    <property type="entry name" value="FA_desaturase_dom"/>
</dbReference>
<keyword evidence="4" id="KW-1185">Reference proteome</keyword>
<sequence>MIEKHVFSKEIRERLKPLFALNNWRGPLELASDYLCIAAAVYATYWSMWCYPLALLVIGSRQRALASLLHESCHKTFTRNRTLNNFFGRWLAGYPIFQSHRAYVKSHVLDHHTFLGDANRDPDYIHYIESGLFDVRDRLDFVMRFIVKTILLFNVGSYLKYLMTNRLGEISGDKKELVGLVLTQAAIFMAFFVTVGLLGYVLFWIVPIITTFQIIGWFSEISEHFPVIRTTRSTLTITRNRFPVLLERAFIGMHGDNYHLVHHLLAGIPFWNLRRAHTILLGDCAYAAANRTSGGIFTAPSGRMSVMRSILDEIRVSAPLDFPVASRQGA</sequence>
<reference evidence="3 4" key="1">
    <citation type="submission" date="2015-11" db="EMBL/GenBank/DDBJ databases">
        <authorList>
            <person name="Sahl J."/>
            <person name="Wagner D."/>
            <person name="Keim P."/>
        </authorList>
    </citation>
    <scope>NUCLEOTIDE SEQUENCE [LARGE SCALE GENOMIC DNA]</scope>
    <source>
        <strain evidence="3 4">BDU18</strain>
    </source>
</reference>
<accession>A0ABR5TAV9</accession>
<evidence type="ECO:0000256" key="1">
    <source>
        <dbReference type="SAM" id="Phobius"/>
    </source>
</evidence>
<dbReference type="RefSeq" id="WP_060821575.1">
    <property type="nucleotide sequence ID" value="NZ_LNJQ01000001.1"/>
</dbReference>
<keyword evidence="1" id="KW-1133">Transmembrane helix</keyword>
<dbReference type="InterPro" id="IPR012171">
    <property type="entry name" value="Fatty_acid_desaturase"/>
</dbReference>
<feature type="transmembrane region" description="Helical" evidence="1">
    <location>
        <begin position="181"/>
        <end position="206"/>
    </location>
</feature>
<dbReference type="Pfam" id="PF00487">
    <property type="entry name" value="FA_desaturase"/>
    <property type="match status" value="1"/>
</dbReference>
<comment type="caution">
    <text evidence="3">The sequence shown here is derived from an EMBL/GenBank/DDBJ whole genome shotgun (WGS) entry which is preliminary data.</text>
</comment>
<dbReference type="PANTHER" id="PTHR19353">
    <property type="entry name" value="FATTY ACID DESATURASE 2"/>
    <property type="match status" value="1"/>
</dbReference>
<dbReference type="CDD" id="cd03510">
    <property type="entry name" value="Rhizobitoxine-FADS-like"/>
    <property type="match status" value="1"/>
</dbReference>
<evidence type="ECO:0000313" key="3">
    <source>
        <dbReference type="EMBL" id="KWZ42142.1"/>
    </source>
</evidence>
<dbReference type="PANTHER" id="PTHR19353:SF19">
    <property type="entry name" value="DELTA(5) FATTY ACID DESATURASE C-RELATED"/>
    <property type="match status" value="1"/>
</dbReference>
<evidence type="ECO:0000259" key="2">
    <source>
        <dbReference type="Pfam" id="PF00487"/>
    </source>
</evidence>